<reference evidence="1 2" key="1">
    <citation type="submission" date="2022-07" db="EMBL/GenBank/DDBJ databases">
        <title>Novel species in genus cellulomonas.</title>
        <authorList>
            <person name="Ye L."/>
        </authorList>
    </citation>
    <scope>NUCLEOTIDE SEQUENCE [LARGE SCALE GENOMIC DNA]</scope>
    <source>
        <strain evidence="2">zg-B89</strain>
    </source>
</reference>
<evidence type="ECO:0000313" key="2">
    <source>
        <dbReference type="Proteomes" id="UP001316384"/>
    </source>
</evidence>
<organism evidence="1 2">
    <name type="scientific">Cellulomonas xiejunii</name>
    <dbReference type="NCBI Taxonomy" id="2968083"/>
    <lineage>
        <taxon>Bacteria</taxon>
        <taxon>Bacillati</taxon>
        <taxon>Actinomycetota</taxon>
        <taxon>Actinomycetes</taxon>
        <taxon>Micrococcales</taxon>
        <taxon>Cellulomonadaceae</taxon>
        <taxon>Cellulomonas</taxon>
    </lineage>
</organism>
<dbReference type="RefSeq" id="WP_227578218.1">
    <property type="nucleotide sequence ID" value="NZ_CP101987.1"/>
</dbReference>
<gene>
    <name evidence="1" type="ORF">NP048_04150</name>
</gene>
<name>A0ABY5KS21_9CELL</name>
<keyword evidence="2" id="KW-1185">Reference proteome</keyword>
<protein>
    <submittedName>
        <fullName evidence="1">Uncharacterized protein</fullName>
    </submittedName>
</protein>
<proteinExistence type="predicted"/>
<dbReference type="Proteomes" id="UP001316384">
    <property type="component" value="Chromosome"/>
</dbReference>
<dbReference type="EMBL" id="CP101987">
    <property type="protein sequence ID" value="UUI72658.1"/>
    <property type="molecule type" value="Genomic_DNA"/>
</dbReference>
<sequence length="129" mass="13495">MSFDVFVQRMVDGELAVTDSDALRDLIAPHVKSTEPESDFALLQFDDGTADLYGIGDPGNGFMVNHISGQQAWDLVAKLAATGDMTLMAPGVPPMICSEAARANLPEGVGESAVVVTSGADIQRTIAEG</sequence>
<evidence type="ECO:0000313" key="1">
    <source>
        <dbReference type="EMBL" id="UUI72658.1"/>
    </source>
</evidence>
<accession>A0ABY5KS21</accession>